<dbReference type="InterPro" id="IPR027417">
    <property type="entry name" value="P-loop_NTPase"/>
</dbReference>
<dbReference type="Pfam" id="PF13175">
    <property type="entry name" value="AAA_15"/>
    <property type="match status" value="1"/>
</dbReference>
<proteinExistence type="predicted"/>
<dbReference type="InterPro" id="IPR051396">
    <property type="entry name" value="Bact_Antivir_Def_Nuclease"/>
</dbReference>
<gene>
    <name evidence="3" type="ORF">EL17_18835</name>
</gene>
<reference evidence="3 4" key="1">
    <citation type="submission" date="2014-04" db="EMBL/GenBank/DDBJ databases">
        <title>Characterization and application of a salt tolerant electro-active bacterium.</title>
        <authorList>
            <person name="Yang L."/>
            <person name="Wei S."/>
            <person name="Tay Q.X.M."/>
        </authorList>
    </citation>
    <scope>NUCLEOTIDE SEQUENCE [LARGE SCALE GENOMIC DNA]</scope>
    <source>
        <strain evidence="3 4">LY1</strain>
    </source>
</reference>
<dbReference type="PROSITE" id="PS50890">
    <property type="entry name" value="PUA"/>
    <property type="match status" value="1"/>
</dbReference>
<evidence type="ECO:0008006" key="5">
    <source>
        <dbReference type="Google" id="ProtNLM"/>
    </source>
</evidence>
<evidence type="ECO:0000313" key="4">
    <source>
        <dbReference type="Proteomes" id="UP000027821"/>
    </source>
</evidence>
<comment type="caution">
    <text evidence="3">The sequence shown here is derived from an EMBL/GenBank/DDBJ whole genome shotgun (WGS) entry which is preliminary data.</text>
</comment>
<protein>
    <recommendedName>
        <fullName evidence="5">AAA+ ATPase domain-containing protein</fullName>
    </recommendedName>
</protein>
<evidence type="ECO:0000259" key="2">
    <source>
        <dbReference type="Pfam" id="PF13304"/>
    </source>
</evidence>
<organism evidence="3 4">
    <name type="scientific">Anditalea andensis</name>
    <dbReference type="NCBI Taxonomy" id="1048983"/>
    <lineage>
        <taxon>Bacteria</taxon>
        <taxon>Pseudomonadati</taxon>
        <taxon>Bacteroidota</taxon>
        <taxon>Cytophagia</taxon>
        <taxon>Cytophagales</taxon>
        <taxon>Cytophagaceae</taxon>
        <taxon>Anditalea</taxon>
    </lineage>
</organism>
<dbReference type="PANTHER" id="PTHR43581">
    <property type="entry name" value="ATP/GTP PHOSPHATASE"/>
    <property type="match status" value="1"/>
</dbReference>
<dbReference type="eggNOG" id="COG3950">
    <property type="taxonomic scope" value="Bacteria"/>
</dbReference>
<dbReference type="AlphaFoldDB" id="A0A074KQN7"/>
<feature type="domain" description="ATPase AAA-type core" evidence="2">
    <location>
        <begin position="327"/>
        <end position="399"/>
    </location>
</feature>
<evidence type="ECO:0000259" key="1">
    <source>
        <dbReference type="Pfam" id="PF13175"/>
    </source>
</evidence>
<dbReference type="EMBL" id="JMIH01000026">
    <property type="protein sequence ID" value="KEO72256.1"/>
    <property type="molecule type" value="Genomic_DNA"/>
</dbReference>
<feature type="domain" description="Endonuclease GajA/Old nuclease/RecF-like AAA" evidence="1">
    <location>
        <begin position="1"/>
        <end position="128"/>
    </location>
</feature>
<accession>A0A074KQN7</accession>
<dbReference type="PANTHER" id="PTHR43581:SF3">
    <property type="entry name" value="AAA+ ATPASE DOMAIN-CONTAINING PROTEIN"/>
    <property type="match status" value="1"/>
</dbReference>
<dbReference type="GO" id="GO:0016887">
    <property type="term" value="F:ATP hydrolysis activity"/>
    <property type="evidence" value="ECO:0007669"/>
    <property type="project" value="InterPro"/>
</dbReference>
<dbReference type="GO" id="GO:0005524">
    <property type="term" value="F:ATP binding"/>
    <property type="evidence" value="ECO:0007669"/>
    <property type="project" value="InterPro"/>
</dbReference>
<keyword evidence="4" id="KW-1185">Reference proteome</keyword>
<dbReference type="InterPro" id="IPR041685">
    <property type="entry name" value="AAA_GajA/Old/RecF-like"/>
</dbReference>
<dbReference type="OrthoDB" id="9805802at2"/>
<evidence type="ECO:0000313" key="3">
    <source>
        <dbReference type="EMBL" id="KEO72256.1"/>
    </source>
</evidence>
<dbReference type="Gene3D" id="3.40.50.300">
    <property type="entry name" value="P-loop containing nucleotide triphosphate hydrolases"/>
    <property type="match status" value="1"/>
</dbReference>
<dbReference type="Pfam" id="PF13304">
    <property type="entry name" value="AAA_21"/>
    <property type="match status" value="1"/>
</dbReference>
<dbReference type="STRING" id="1048983.EL17_18835"/>
<dbReference type="RefSeq" id="WP_035077989.1">
    <property type="nucleotide sequence ID" value="NZ_JMIH01000026.1"/>
</dbReference>
<dbReference type="CDD" id="cd00267">
    <property type="entry name" value="ABC_ATPase"/>
    <property type="match status" value="1"/>
</dbReference>
<dbReference type="Proteomes" id="UP000027821">
    <property type="component" value="Unassembled WGS sequence"/>
</dbReference>
<dbReference type="SUPFAM" id="SSF52540">
    <property type="entry name" value="P-loop containing nucleoside triphosphate hydrolases"/>
    <property type="match status" value="1"/>
</dbReference>
<sequence>MRIHHLHIKEFKSLKDFIIKFNEPVSLFIGKNGSGKSTLLEAIAWIFRSAHLTYVEEKQENTPFDFEITYELRIEKVLSESSTFSETATDYIGVTLKGDRKNKKFWSIDTDNNAYSIDDLIKRHTIEKLLPSNLVIYYAGWFESMEFICSEHEKIYKERLLEAKSDSDITTSSEDLYSRIGALPLMYIEKHHFEILLASLYAFEFNDRVDRFFAEDLKITKPDKNPLALFVKKRQWKSGVGGDEFWGAKGLLRGFLDVVRRFAYNETANYMDEDQILFNFHIHDWYALREFYGEEKKLFYLLHMLNASEMLGGIQIFMDLPEIAISHHDLSEGQQQLITIKAINELLVDENSLLLLDEPDTYLHPQWQSSFLKGIYEVIDLYKALSVPPPQFIIASHSTIMLSNLSSGDLFKMSEGHAVPIDKGYYGREYGFNLSAIMGGNERVPEVQEEIDALFELIDSEQFEKAIKVLEELKQKHTDDPELTRAETMLAFLKGE</sequence>
<name>A0A074KQN7_9BACT</name>
<dbReference type="InterPro" id="IPR003959">
    <property type="entry name" value="ATPase_AAA_core"/>
</dbReference>